<evidence type="ECO:0000313" key="2">
    <source>
        <dbReference type="EMBL" id="MBC5842541.1"/>
    </source>
</evidence>
<accession>A0ABR7JAQ7</accession>
<feature type="signal peptide" evidence="1">
    <location>
        <begin position="1"/>
        <end position="18"/>
    </location>
</feature>
<comment type="caution">
    <text evidence="2">The sequence shown here is derived from an EMBL/GenBank/DDBJ whole genome shotgun (WGS) entry which is preliminary data.</text>
</comment>
<dbReference type="RefSeq" id="WP_187011034.1">
    <property type="nucleotide sequence ID" value="NZ_JACRUI010000005.1"/>
</dbReference>
<feature type="chain" id="PRO_5047012899" description="Secreted protein" evidence="1">
    <location>
        <begin position="19"/>
        <end position="188"/>
    </location>
</feature>
<keyword evidence="1" id="KW-0732">Signal</keyword>
<keyword evidence="3" id="KW-1185">Reference proteome</keyword>
<evidence type="ECO:0000256" key="1">
    <source>
        <dbReference type="SAM" id="SignalP"/>
    </source>
</evidence>
<dbReference type="Proteomes" id="UP000629963">
    <property type="component" value="Unassembled WGS sequence"/>
</dbReference>
<proteinExistence type="predicted"/>
<dbReference type="EMBL" id="JACRUJ010000005">
    <property type="protein sequence ID" value="MBC5842541.1"/>
    <property type="molecule type" value="Genomic_DNA"/>
</dbReference>
<gene>
    <name evidence="2" type="ORF">H8R23_14085</name>
</gene>
<organism evidence="2 3">
    <name type="scientific">Flavobacterium kayseriense</name>
    <dbReference type="NCBI Taxonomy" id="2764714"/>
    <lineage>
        <taxon>Bacteria</taxon>
        <taxon>Pseudomonadati</taxon>
        <taxon>Bacteroidota</taxon>
        <taxon>Flavobacteriia</taxon>
        <taxon>Flavobacteriales</taxon>
        <taxon>Flavobacteriaceae</taxon>
        <taxon>Flavobacterium</taxon>
    </lineage>
</organism>
<name>A0ABR7JAQ7_9FLAO</name>
<protein>
    <recommendedName>
        <fullName evidence="4">Secreted protein</fullName>
    </recommendedName>
</protein>
<evidence type="ECO:0008006" key="4">
    <source>
        <dbReference type="Google" id="ProtNLM"/>
    </source>
</evidence>
<sequence>MKQLITLTFFLLSIVMNAQVPCDYSTNVKDSLGIYKETKAYLMSEKNFGDNSSYIFNTLTYDDGLMILNVQLIQKSNVFIKANCFDKNSKLYLQLDNGKIITLLHTDQENCGTLLRDNKDFDNRLTVGTFLFLKGTIEDLKSSPVSLMRIKFATGMEDFVIKKEIKSEMDGSIFYPEKYFMNYLKCVE</sequence>
<reference evidence="2 3" key="1">
    <citation type="submission" date="2020-08" db="EMBL/GenBank/DDBJ databases">
        <title>Description of novel Flavobacterium F-380 isolate.</title>
        <authorList>
            <person name="Saticioglu I.B."/>
            <person name="Duman M."/>
            <person name="Altun S."/>
        </authorList>
    </citation>
    <scope>NUCLEOTIDE SEQUENCE [LARGE SCALE GENOMIC DNA]</scope>
    <source>
        <strain evidence="2 3">F-380</strain>
    </source>
</reference>
<evidence type="ECO:0000313" key="3">
    <source>
        <dbReference type="Proteomes" id="UP000629963"/>
    </source>
</evidence>